<dbReference type="AlphaFoldDB" id="A0A8J6ASW6"/>
<dbReference type="InterPro" id="IPR020339">
    <property type="entry name" value="C20orf85-like"/>
</dbReference>
<keyword evidence="2" id="KW-1185">Reference proteome</keyword>
<proteinExistence type="predicted"/>
<protein>
    <submittedName>
        <fullName evidence="1">C20orf85 family protein</fullName>
    </submittedName>
</protein>
<reference evidence="1" key="1">
    <citation type="submission" date="2021-05" db="EMBL/GenBank/DDBJ databases">
        <title>A free-living protist that lacks canonical eukaryotic 1 DNA replication and segregation systems.</title>
        <authorList>
            <person name="Salas-Leiva D.E."/>
            <person name="Tromer E.C."/>
            <person name="Curtis B.A."/>
            <person name="Jerlstrom-Hultqvist J."/>
            <person name="Kolisko M."/>
            <person name="Yi Z."/>
            <person name="Salas-Leiva J.S."/>
            <person name="Gallot-Lavallee L."/>
            <person name="Kops G.J.P.L."/>
            <person name="Archibald J.M."/>
            <person name="Simpson A.G.B."/>
            <person name="Roger A.J."/>
        </authorList>
    </citation>
    <scope>NUCLEOTIDE SEQUENCE</scope>
    <source>
        <strain evidence="1">BICM</strain>
    </source>
</reference>
<sequence length="135" mass="15438">MPPKPTGTVSEPKFDPVSLLVIERQSIEAEERAKQLWQEKYGNSDIMRVYDERAKAMAKYAEKRNNDIPVPKKHIPEAKNWLAHRDPNNVVAITNPLPQDRASFPQTTTQEVGWFGENLELFGVGQHGRKATTWE</sequence>
<name>A0A8J6ASW6_9EUKA</name>
<dbReference type="Pfam" id="PF14945">
    <property type="entry name" value="LLC1"/>
    <property type="match status" value="1"/>
</dbReference>
<accession>A0A8J6ASW6</accession>
<gene>
    <name evidence="1" type="ORF">J8273_4795</name>
</gene>
<evidence type="ECO:0000313" key="2">
    <source>
        <dbReference type="Proteomes" id="UP000717585"/>
    </source>
</evidence>
<evidence type="ECO:0000313" key="1">
    <source>
        <dbReference type="EMBL" id="KAG9393676.1"/>
    </source>
</evidence>
<organism evidence="1 2">
    <name type="scientific">Carpediemonas membranifera</name>
    <dbReference type="NCBI Taxonomy" id="201153"/>
    <lineage>
        <taxon>Eukaryota</taxon>
        <taxon>Metamonada</taxon>
        <taxon>Carpediemonas-like organisms</taxon>
        <taxon>Carpediemonas</taxon>
    </lineage>
</organism>
<comment type="caution">
    <text evidence="1">The sequence shown here is derived from an EMBL/GenBank/DDBJ whole genome shotgun (WGS) entry which is preliminary data.</text>
</comment>
<dbReference type="Proteomes" id="UP000717585">
    <property type="component" value="Unassembled WGS sequence"/>
</dbReference>
<dbReference type="EMBL" id="JAHDYR010000021">
    <property type="protein sequence ID" value="KAG9393676.1"/>
    <property type="molecule type" value="Genomic_DNA"/>
</dbReference>